<dbReference type="PRINTS" id="PR00080">
    <property type="entry name" value="SDRFAMILY"/>
</dbReference>
<evidence type="ECO:0000256" key="4">
    <source>
        <dbReference type="RuleBase" id="RU000363"/>
    </source>
</evidence>
<dbReference type="PANTHER" id="PTHR42901">
    <property type="entry name" value="ALCOHOL DEHYDROGENASE"/>
    <property type="match status" value="1"/>
</dbReference>
<dbReference type="PRINTS" id="PR00081">
    <property type="entry name" value="GDHRDH"/>
</dbReference>
<dbReference type="OrthoDB" id="6251714at2759"/>
<reference evidence="5" key="1">
    <citation type="submission" date="2023-04" db="EMBL/GenBank/DDBJ databases">
        <title>Candida boidinii NBRC 10035.</title>
        <authorList>
            <person name="Ichikawa N."/>
            <person name="Sato H."/>
            <person name="Tonouchi N."/>
        </authorList>
    </citation>
    <scope>NUCLEOTIDE SEQUENCE</scope>
    <source>
        <strain evidence="5">NBRC 10035</strain>
    </source>
</reference>
<accession>A0A9W6T160</accession>
<dbReference type="PANTHER" id="PTHR42901:SF1">
    <property type="entry name" value="ALCOHOL DEHYDROGENASE"/>
    <property type="match status" value="1"/>
</dbReference>
<dbReference type="EMBL" id="BSXN01000979">
    <property type="protein sequence ID" value="GME70931.1"/>
    <property type="molecule type" value="Genomic_DNA"/>
</dbReference>
<protein>
    <submittedName>
        <fullName evidence="5">Unnamed protein product</fullName>
    </submittedName>
</protein>
<evidence type="ECO:0000256" key="1">
    <source>
        <dbReference type="ARBA" id="ARBA00006484"/>
    </source>
</evidence>
<sequence length="272" mass="29687">MSFGAAAASRIAGKVILITGASAGIGYQTAKDFAAAAKGDLKLVLNARRLDKLTTLKEELLKEYPSLKVHIGVLDVSKFETIKPYIESLPADFKEVDVLVNNAGKALGLERIGDIDPEDVKTMFDTNVIGMVEITQLVLKGMKERNRGDIVQLGSVAGREAYPGGGIYCATKSALRFFTTALRKELINTRIRVMEIEPGNVETEFSMVRFKGDAEKAASVYTGTEPLYAEDISELIVFNCTRKPNTVIAETLVFATNQASPFHIYRGSLDEK</sequence>
<proteinExistence type="inferred from homology"/>
<dbReference type="SUPFAM" id="SSF51735">
    <property type="entry name" value="NAD(P)-binding Rossmann-fold domains"/>
    <property type="match status" value="1"/>
</dbReference>
<dbReference type="Proteomes" id="UP001165120">
    <property type="component" value="Unassembled WGS sequence"/>
</dbReference>
<organism evidence="5 6">
    <name type="scientific">Candida boidinii</name>
    <name type="common">Yeast</name>
    <dbReference type="NCBI Taxonomy" id="5477"/>
    <lineage>
        <taxon>Eukaryota</taxon>
        <taxon>Fungi</taxon>
        <taxon>Dikarya</taxon>
        <taxon>Ascomycota</taxon>
        <taxon>Saccharomycotina</taxon>
        <taxon>Pichiomycetes</taxon>
        <taxon>Pichiales</taxon>
        <taxon>Pichiaceae</taxon>
        <taxon>Ogataea</taxon>
        <taxon>Ogataea/Candida clade</taxon>
    </lineage>
</organism>
<keyword evidence="3" id="KW-0560">Oxidoreductase</keyword>
<dbReference type="FunFam" id="3.40.50.720:FF:000047">
    <property type="entry name" value="NADP-dependent L-serine/L-allo-threonine dehydrogenase"/>
    <property type="match status" value="1"/>
</dbReference>
<dbReference type="InterPro" id="IPR002347">
    <property type="entry name" value="SDR_fam"/>
</dbReference>
<name>A0A9W6T160_CANBO</name>
<dbReference type="GO" id="GO:0016616">
    <property type="term" value="F:oxidoreductase activity, acting on the CH-OH group of donors, NAD or NADP as acceptor"/>
    <property type="evidence" value="ECO:0007669"/>
    <property type="project" value="UniProtKB-ARBA"/>
</dbReference>
<evidence type="ECO:0000256" key="2">
    <source>
        <dbReference type="ARBA" id="ARBA00022857"/>
    </source>
</evidence>
<dbReference type="PROSITE" id="PS00061">
    <property type="entry name" value="ADH_SHORT"/>
    <property type="match status" value="1"/>
</dbReference>
<keyword evidence="2" id="KW-0521">NADP</keyword>
<dbReference type="Pfam" id="PF00106">
    <property type="entry name" value="adh_short"/>
    <property type="match status" value="1"/>
</dbReference>
<dbReference type="InterPro" id="IPR036291">
    <property type="entry name" value="NAD(P)-bd_dom_sf"/>
</dbReference>
<dbReference type="InterPro" id="IPR020904">
    <property type="entry name" value="Sc_DH/Rdtase_CS"/>
</dbReference>
<gene>
    <name evidence="5" type="ORF">Cboi02_000301500</name>
</gene>
<evidence type="ECO:0000256" key="3">
    <source>
        <dbReference type="ARBA" id="ARBA00023002"/>
    </source>
</evidence>
<keyword evidence="6" id="KW-1185">Reference proteome</keyword>
<comment type="similarity">
    <text evidence="1 4">Belongs to the short-chain dehydrogenases/reductases (SDR) family.</text>
</comment>
<comment type="caution">
    <text evidence="5">The sequence shown here is derived from an EMBL/GenBank/DDBJ whole genome shotgun (WGS) entry which is preliminary data.</text>
</comment>
<evidence type="ECO:0000313" key="5">
    <source>
        <dbReference type="EMBL" id="GME70931.1"/>
    </source>
</evidence>
<dbReference type="Gene3D" id="3.40.50.720">
    <property type="entry name" value="NAD(P)-binding Rossmann-like Domain"/>
    <property type="match status" value="1"/>
</dbReference>
<dbReference type="AlphaFoldDB" id="A0A9W6T160"/>
<evidence type="ECO:0000313" key="6">
    <source>
        <dbReference type="Proteomes" id="UP001165120"/>
    </source>
</evidence>